<dbReference type="InterPro" id="IPR021853">
    <property type="entry name" value="DUF3460"/>
</dbReference>
<name>A0ABX2IGC8_9RHOO</name>
<sequence>MPYVSEFTQFMNSWLEQHPEELQEKQKGRALWWDKPQAPAEQQANAESKVAQKAYPYFSQE</sequence>
<reference evidence="1 2" key="1">
    <citation type="submission" date="2020-06" db="EMBL/GenBank/DDBJ databases">
        <title>Draft genome of Uliginosibacterium sp. IMCC34675.</title>
        <authorList>
            <person name="Song J."/>
        </authorList>
    </citation>
    <scope>NUCLEOTIDE SEQUENCE [LARGE SCALE GENOMIC DNA]</scope>
    <source>
        <strain evidence="1 2">IMCC34675</strain>
    </source>
</reference>
<accession>A0ABX2IGC8</accession>
<proteinExistence type="predicted"/>
<dbReference type="RefSeq" id="WP_101940665.1">
    <property type="nucleotide sequence ID" value="NZ_JABCSC020000003.1"/>
</dbReference>
<gene>
    <name evidence="1" type="ORF">HJ583_012415</name>
</gene>
<comment type="caution">
    <text evidence="1">The sequence shown here is derived from an EMBL/GenBank/DDBJ whole genome shotgun (WGS) entry which is preliminary data.</text>
</comment>
<protein>
    <submittedName>
        <fullName evidence="1">DUF3460 family protein</fullName>
    </submittedName>
</protein>
<evidence type="ECO:0000313" key="1">
    <source>
        <dbReference type="EMBL" id="NSL55834.1"/>
    </source>
</evidence>
<evidence type="ECO:0000313" key="2">
    <source>
        <dbReference type="Proteomes" id="UP000778523"/>
    </source>
</evidence>
<keyword evidence="2" id="KW-1185">Reference proteome</keyword>
<dbReference type="Proteomes" id="UP000778523">
    <property type="component" value="Unassembled WGS sequence"/>
</dbReference>
<organism evidence="1 2">
    <name type="scientific">Uliginosibacterium aquaticum</name>
    <dbReference type="NCBI Taxonomy" id="2731212"/>
    <lineage>
        <taxon>Bacteria</taxon>
        <taxon>Pseudomonadati</taxon>
        <taxon>Pseudomonadota</taxon>
        <taxon>Betaproteobacteria</taxon>
        <taxon>Rhodocyclales</taxon>
        <taxon>Zoogloeaceae</taxon>
        <taxon>Uliginosibacterium</taxon>
    </lineage>
</organism>
<dbReference type="Pfam" id="PF11943">
    <property type="entry name" value="DUF3460"/>
    <property type="match status" value="1"/>
</dbReference>
<dbReference type="EMBL" id="JABCSC020000003">
    <property type="protein sequence ID" value="NSL55834.1"/>
    <property type="molecule type" value="Genomic_DNA"/>
</dbReference>